<comment type="caution">
    <text evidence="2">The sequence shown here is derived from an EMBL/GenBank/DDBJ whole genome shotgun (WGS) entry which is preliminary data.</text>
</comment>
<reference evidence="2" key="1">
    <citation type="journal article" date="2014" name="Front. Microbiol.">
        <title>High frequency of phylogenetically diverse reductive dehalogenase-homologous genes in deep subseafloor sedimentary metagenomes.</title>
        <authorList>
            <person name="Kawai M."/>
            <person name="Futagami T."/>
            <person name="Toyoda A."/>
            <person name="Takaki Y."/>
            <person name="Nishi S."/>
            <person name="Hori S."/>
            <person name="Arai W."/>
            <person name="Tsubouchi T."/>
            <person name="Morono Y."/>
            <person name="Uchiyama I."/>
            <person name="Ito T."/>
            <person name="Fujiyama A."/>
            <person name="Inagaki F."/>
            <person name="Takami H."/>
        </authorList>
    </citation>
    <scope>NUCLEOTIDE SEQUENCE</scope>
    <source>
        <strain evidence="2">Expedition CK06-06</strain>
    </source>
</reference>
<dbReference type="GO" id="GO:0016757">
    <property type="term" value="F:glycosyltransferase activity"/>
    <property type="evidence" value="ECO:0007669"/>
    <property type="project" value="InterPro"/>
</dbReference>
<dbReference type="AlphaFoldDB" id="X0WT06"/>
<evidence type="ECO:0000259" key="1">
    <source>
        <dbReference type="Pfam" id="PF00534"/>
    </source>
</evidence>
<dbReference type="Gene3D" id="3.40.50.2000">
    <property type="entry name" value="Glycogen Phosphorylase B"/>
    <property type="match status" value="1"/>
</dbReference>
<organism evidence="2">
    <name type="scientific">marine sediment metagenome</name>
    <dbReference type="NCBI Taxonomy" id="412755"/>
    <lineage>
        <taxon>unclassified sequences</taxon>
        <taxon>metagenomes</taxon>
        <taxon>ecological metagenomes</taxon>
    </lineage>
</organism>
<gene>
    <name evidence="2" type="ORF">S01H1_57439</name>
</gene>
<accession>X0WT06</accession>
<dbReference type="PANTHER" id="PTHR12526:SF630">
    <property type="entry name" value="GLYCOSYLTRANSFERASE"/>
    <property type="match status" value="1"/>
</dbReference>
<dbReference type="Pfam" id="PF00534">
    <property type="entry name" value="Glycos_transf_1"/>
    <property type="match status" value="1"/>
</dbReference>
<feature type="non-terminal residue" evidence="2">
    <location>
        <position position="1"/>
    </location>
</feature>
<dbReference type="EMBL" id="BARS01037458">
    <property type="protein sequence ID" value="GAG26337.1"/>
    <property type="molecule type" value="Genomic_DNA"/>
</dbReference>
<feature type="domain" description="Glycosyl transferase family 1" evidence="1">
    <location>
        <begin position="2"/>
        <end position="124"/>
    </location>
</feature>
<evidence type="ECO:0000313" key="2">
    <source>
        <dbReference type="EMBL" id="GAG26337.1"/>
    </source>
</evidence>
<sequence>YGEGLLRAKLEGLIKKERLQNYIKMPGIISHGRLMDMYNGGKVDLVILPSINTDQGSHEGIPVSLMEAMAYKIAVISTNTGGIPELLSNGAGIMVEEKSPEQLAGAIETLLENLELKSKSEENGCQYVREEFNITTIVTSLLKNMENNMRYRKYG</sequence>
<protein>
    <recommendedName>
        <fullName evidence="1">Glycosyl transferase family 1 domain-containing protein</fullName>
    </recommendedName>
</protein>
<dbReference type="SUPFAM" id="SSF53756">
    <property type="entry name" value="UDP-Glycosyltransferase/glycogen phosphorylase"/>
    <property type="match status" value="1"/>
</dbReference>
<dbReference type="PANTHER" id="PTHR12526">
    <property type="entry name" value="GLYCOSYLTRANSFERASE"/>
    <property type="match status" value="1"/>
</dbReference>
<dbReference type="InterPro" id="IPR001296">
    <property type="entry name" value="Glyco_trans_1"/>
</dbReference>
<proteinExistence type="predicted"/>
<name>X0WT06_9ZZZZ</name>